<sequence>MHDPDVRPFGNLWTERPEDQWDSGFVQYFWAQRATWKPDAWDLPFAVYLDGNPVGVQQLRGLSFRIVRDIGTGSWLSRELQGKGIGTEMRAAVLSFAFSYLGAELAHSGAYLTQQGWIGVSRKLGYRENGHRRDRVADAASDAILFRLTRENWFAQNRPVVEVEGLAPCLPLLGLTPDDIPAAPRTA</sequence>
<dbReference type="InterPro" id="IPR016181">
    <property type="entry name" value="Acyl_CoA_acyltransferase"/>
</dbReference>
<reference evidence="2" key="1">
    <citation type="submission" date="2020-05" db="EMBL/GenBank/DDBJ databases">
        <authorList>
            <person name="Chiriac C."/>
            <person name="Salcher M."/>
            <person name="Ghai R."/>
            <person name="Kavagutti S V."/>
        </authorList>
    </citation>
    <scope>NUCLEOTIDE SEQUENCE</scope>
</reference>
<dbReference type="PROSITE" id="PS51186">
    <property type="entry name" value="GNAT"/>
    <property type="match status" value="1"/>
</dbReference>
<gene>
    <name evidence="2" type="ORF">UFOPK2399_00865</name>
</gene>
<evidence type="ECO:0000313" key="2">
    <source>
        <dbReference type="EMBL" id="CAB4693248.1"/>
    </source>
</evidence>
<protein>
    <submittedName>
        <fullName evidence="2">Unannotated protein</fullName>
    </submittedName>
</protein>
<evidence type="ECO:0000259" key="1">
    <source>
        <dbReference type="PROSITE" id="PS51186"/>
    </source>
</evidence>
<accession>A0A6J6P9N0</accession>
<feature type="domain" description="N-acetyltransferase" evidence="1">
    <location>
        <begin position="4"/>
        <end position="151"/>
    </location>
</feature>
<dbReference type="InterPro" id="IPR000182">
    <property type="entry name" value="GNAT_dom"/>
</dbReference>
<dbReference type="AlphaFoldDB" id="A0A6J6P9N0"/>
<dbReference type="SUPFAM" id="SSF55729">
    <property type="entry name" value="Acyl-CoA N-acyltransferases (Nat)"/>
    <property type="match status" value="1"/>
</dbReference>
<dbReference type="EMBL" id="CAEZXP010000001">
    <property type="protein sequence ID" value="CAB4693248.1"/>
    <property type="molecule type" value="Genomic_DNA"/>
</dbReference>
<dbReference type="Gene3D" id="3.40.630.30">
    <property type="match status" value="1"/>
</dbReference>
<name>A0A6J6P9N0_9ZZZZ</name>
<organism evidence="2">
    <name type="scientific">freshwater metagenome</name>
    <dbReference type="NCBI Taxonomy" id="449393"/>
    <lineage>
        <taxon>unclassified sequences</taxon>
        <taxon>metagenomes</taxon>
        <taxon>ecological metagenomes</taxon>
    </lineage>
</organism>
<dbReference type="Pfam" id="PF13302">
    <property type="entry name" value="Acetyltransf_3"/>
    <property type="match status" value="1"/>
</dbReference>
<dbReference type="GO" id="GO:0016747">
    <property type="term" value="F:acyltransferase activity, transferring groups other than amino-acyl groups"/>
    <property type="evidence" value="ECO:0007669"/>
    <property type="project" value="InterPro"/>
</dbReference>
<proteinExistence type="predicted"/>